<dbReference type="Pfam" id="PF05193">
    <property type="entry name" value="Peptidase_M16_C"/>
    <property type="match status" value="1"/>
</dbReference>
<feature type="domain" description="Peptidase M16 C-terminal" evidence="2">
    <location>
        <begin position="301"/>
        <end position="486"/>
    </location>
</feature>
<gene>
    <name evidence="3" type="ORF">KP509_15G057600</name>
</gene>
<accession>A0A8T2T5H6</accession>
<name>A0A8T2T5H6_CERRI</name>
<dbReference type="Pfam" id="PF00675">
    <property type="entry name" value="Peptidase_M16"/>
    <property type="match status" value="1"/>
</dbReference>
<evidence type="ECO:0000259" key="1">
    <source>
        <dbReference type="Pfam" id="PF00675"/>
    </source>
</evidence>
<dbReference type="Gene3D" id="3.30.830.10">
    <property type="entry name" value="Metalloenzyme, LuxS/M16 peptidase-like"/>
    <property type="match status" value="2"/>
</dbReference>
<dbReference type="InterPro" id="IPR011249">
    <property type="entry name" value="Metalloenz_LuxS/M16"/>
</dbReference>
<evidence type="ECO:0000259" key="2">
    <source>
        <dbReference type="Pfam" id="PF05193"/>
    </source>
</evidence>
<comment type="caution">
    <text evidence="3">The sequence shown here is derived from an EMBL/GenBank/DDBJ whole genome shotgun (WGS) entry which is preliminary data.</text>
</comment>
<dbReference type="GO" id="GO:0046872">
    <property type="term" value="F:metal ion binding"/>
    <property type="evidence" value="ECO:0007669"/>
    <property type="project" value="InterPro"/>
</dbReference>
<reference evidence="3" key="1">
    <citation type="submission" date="2021-08" db="EMBL/GenBank/DDBJ databases">
        <title>WGS assembly of Ceratopteris richardii.</title>
        <authorList>
            <person name="Marchant D.B."/>
            <person name="Chen G."/>
            <person name="Jenkins J."/>
            <person name="Shu S."/>
            <person name="Leebens-Mack J."/>
            <person name="Grimwood J."/>
            <person name="Schmutz J."/>
            <person name="Soltis P."/>
            <person name="Soltis D."/>
            <person name="Chen Z.-H."/>
        </authorList>
    </citation>
    <scope>NUCLEOTIDE SEQUENCE</scope>
    <source>
        <strain evidence="3">Whitten #5841</strain>
        <tissue evidence="3">Leaf</tissue>
    </source>
</reference>
<dbReference type="InterPro" id="IPR050361">
    <property type="entry name" value="MPP/UQCRC_Complex"/>
</dbReference>
<organism evidence="3 4">
    <name type="scientific">Ceratopteris richardii</name>
    <name type="common">Triangle waterfern</name>
    <dbReference type="NCBI Taxonomy" id="49495"/>
    <lineage>
        <taxon>Eukaryota</taxon>
        <taxon>Viridiplantae</taxon>
        <taxon>Streptophyta</taxon>
        <taxon>Embryophyta</taxon>
        <taxon>Tracheophyta</taxon>
        <taxon>Polypodiopsida</taxon>
        <taxon>Polypodiidae</taxon>
        <taxon>Polypodiales</taxon>
        <taxon>Pteridineae</taxon>
        <taxon>Pteridaceae</taxon>
        <taxon>Parkerioideae</taxon>
        <taxon>Ceratopteris</taxon>
    </lineage>
</organism>
<evidence type="ECO:0000313" key="4">
    <source>
        <dbReference type="Proteomes" id="UP000825935"/>
    </source>
</evidence>
<dbReference type="OrthoDB" id="4365at2759"/>
<dbReference type="SUPFAM" id="SSF63411">
    <property type="entry name" value="LuxS/MPP-like metallohydrolase"/>
    <property type="match status" value="2"/>
</dbReference>
<dbReference type="OMA" id="SRLMRYE"/>
<evidence type="ECO:0000313" key="3">
    <source>
        <dbReference type="EMBL" id="KAH7405126.1"/>
    </source>
</evidence>
<dbReference type="Proteomes" id="UP000825935">
    <property type="component" value="Chromosome 15"/>
</dbReference>
<protein>
    <submittedName>
        <fullName evidence="3">Uncharacterized protein</fullName>
    </submittedName>
</protein>
<sequence>MPSSIETPCINLHASTKPSSQCVLEKELLSNCGLFTSQSNATSNSGTRWSAQTSFFHASKSFFHRRDRRGQTNLTDASLHVAFQRTLSNVEPNRRSDNAAVPSLRIRPYAFSFDQVELPPIPKVFSPLKDIGPPKFEKVVLPAVLLRVFLLEDHELGLVGGQLLVKAGSKNDPSNKVGLATTTSIVQRSGGTRKHPGDILDNKLEELAARIESSSGIAEMSVGFRCLSEDLMEVISLFSEVIQMPSMPASKLDLARTQLLGSIKRRGDNPGGIAAREFSKLLYGEKSAYSRYFTEDTLRHIARDDLIVFHENVFWPTASVLGIWGDFDKDSLKDVIFSKFGSWNASQAQNGLQDVLVDSFKQWEVGNSFREPHIYVVNKPGLNQGFVRMGELGTTVSDPDVFALDVLNDILNGFGGLLFDQVRSKEGLAYSVYGGWTPAVEHRGSFLAGGETQINTVPQFILSVEKVLEEVTLKAPSEEELAKAKEGIINSFVFNFIDSGVQLSRIMTYDLYGIDPNFLLNYKKKVEELTSIDILEAAKRHLHPRNQPILVVADAARVIPALKTLGREIVVLHPEYLPETI</sequence>
<feature type="domain" description="Peptidase M16 N-terminal" evidence="1">
    <location>
        <begin position="162"/>
        <end position="263"/>
    </location>
</feature>
<dbReference type="PANTHER" id="PTHR11851:SF225">
    <property type="entry name" value="NON-PEPTIDASE HOMOLOG YMXG"/>
    <property type="match status" value="1"/>
</dbReference>
<dbReference type="InterPro" id="IPR011765">
    <property type="entry name" value="Pept_M16_N"/>
</dbReference>
<proteinExistence type="predicted"/>
<dbReference type="AlphaFoldDB" id="A0A8T2T5H6"/>
<dbReference type="PANTHER" id="PTHR11851">
    <property type="entry name" value="METALLOPROTEASE"/>
    <property type="match status" value="1"/>
</dbReference>
<keyword evidence="4" id="KW-1185">Reference proteome</keyword>
<dbReference type="EMBL" id="CM035420">
    <property type="protein sequence ID" value="KAH7405126.1"/>
    <property type="molecule type" value="Genomic_DNA"/>
</dbReference>
<dbReference type="InterPro" id="IPR007863">
    <property type="entry name" value="Peptidase_M16_C"/>
</dbReference>